<dbReference type="AlphaFoldDB" id="A0A553MME6"/>
<evidence type="ECO:0000256" key="11">
    <source>
        <dbReference type="PROSITE-ProRule" id="PRU00042"/>
    </source>
</evidence>
<accession>A0A553MME6</accession>
<evidence type="ECO:0000256" key="1">
    <source>
        <dbReference type="ARBA" id="ARBA00004123"/>
    </source>
</evidence>
<dbReference type="GO" id="GO:0000981">
    <property type="term" value="F:DNA-binding transcription factor activity, RNA polymerase II-specific"/>
    <property type="evidence" value="ECO:0007669"/>
    <property type="project" value="TreeGrafter"/>
</dbReference>
<feature type="domain" description="C2H2-type" evidence="13">
    <location>
        <begin position="284"/>
        <end position="313"/>
    </location>
</feature>
<dbReference type="SUPFAM" id="SSF57667">
    <property type="entry name" value="beta-beta-alpha zinc fingers"/>
    <property type="match status" value="2"/>
</dbReference>
<dbReference type="PROSITE" id="PS00028">
    <property type="entry name" value="ZINC_FINGER_C2H2_1"/>
    <property type="match status" value="3"/>
</dbReference>
<dbReference type="PANTHER" id="PTHR23235:SF56">
    <property type="entry name" value="KRUEPPEL-LIKE FACTOR 12"/>
    <property type="match status" value="1"/>
</dbReference>
<evidence type="ECO:0000259" key="13">
    <source>
        <dbReference type="PROSITE" id="PS50157"/>
    </source>
</evidence>
<evidence type="ECO:0000256" key="12">
    <source>
        <dbReference type="SAM" id="MobiDB-lite"/>
    </source>
</evidence>
<keyword evidence="2" id="KW-0678">Repressor</keyword>
<sequence>MALESVIRMLMLDGMPALPVKLNTVETQRRSPVIHDYSEMGVLVLNRRFRTQSEDRRFLSDPFQTQTEPVDLSTNKTRTSPSHSASPSSSSSPLSSSSPIQFCPKTPPTTKTLPSSSLPMPSSCSTSVITTVPRLKMSPIMACSPSRGLRGQSFLQMPPLMPPCSSPVQLHSHRVPVVVQPVPRVYRGVASLASSRLMMPLLEESRIHRKVSQQTSDGLSPLRSLSESEDDDLPNVTLESVNETGSTALTIARAVQESLYSFSIESLRRPRPSESPDSKRRRIHRCEFDGCNKVYTKSSHLKAHRRTHTGEKPYKCTWDNCTWKFARSDELTRHYRKHTGVKPFKCSDCDRSFSRSDHLSLHRRRHTPQTCLV</sequence>
<keyword evidence="8" id="KW-0238">DNA-binding</keyword>
<evidence type="ECO:0000256" key="3">
    <source>
        <dbReference type="ARBA" id="ARBA00022723"/>
    </source>
</evidence>
<keyword evidence="6" id="KW-0862">Zinc</keyword>
<comment type="caution">
    <text evidence="14">The sequence shown here is derived from an EMBL/GenBank/DDBJ whole genome shotgun (WGS) entry which is preliminary data.</text>
</comment>
<dbReference type="FunFam" id="3.30.160.60:FF:000021">
    <property type="entry name" value="Basic krueppel-like factor 3"/>
    <property type="match status" value="1"/>
</dbReference>
<dbReference type="PROSITE" id="PS50157">
    <property type="entry name" value="ZINC_FINGER_C2H2_2"/>
    <property type="match status" value="3"/>
</dbReference>
<dbReference type="FunFam" id="3.30.160.60:FF:000563">
    <property type="entry name" value="Krueppel-like factor 8"/>
    <property type="match status" value="1"/>
</dbReference>
<evidence type="ECO:0000256" key="8">
    <source>
        <dbReference type="ARBA" id="ARBA00023125"/>
    </source>
</evidence>
<evidence type="ECO:0000256" key="7">
    <source>
        <dbReference type="ARBA" id="ARBA00023015"/>
    </source>
</evidence>
<feature type="compositionally biased region" description="Polar residues" evidence="12">
    <location>
        <begin position="62"/>
        <end position="79"/>
    </location>
</feature>
<evidence type="ECO:0000256" key="9">
    <source>
        <dbReference type="ARBA" id="ARBA00023163"/>
    </source>
</evidence>
<gene>
    <name evidence="14" type="ORF">DNTS_011121</name>
</gene>
<keyword evidence="15" id="KW-1185">Reference proteome</keyword>
<dbReference type="GO" id="GO:0008270">
    <property type="term" value="F:zinc ion binding"/>
    <property type="evidence" value="ECO:0007669"/>
    <property type="project" value="UniProtKB-KW"/>
</dbReference>
<keyword evidence="4" id="KW-0677">Repeat</keyword>
<name>A0A553MME6_9TELE</name>
<evidence type="ECO:0000256" key="10">
    <source>
        <dbReference type="ARBA" id="ARBA00023242"/>
    </source>
</evidence>
<keyword evidence="10" id="KW-0539">Nucleus</keyword>
<feature type="region of interest" description="Disordered" evidence="12">
    <location>
        <begin position="209"/>
        <end position="233"/>
    </location>
</feature>
<dbReference type="STRING" id="623744.A0A553MME6"/>
<evidence type="ECO:0000256" key="5">
    <source>
        <dbReference type="ARBA" id="ARBA00022771"/>
    </source>
</evidence>
<dbReference type="Pfam" id="PF00096">
    <property type="entry name" value="zf-C2H2"/>
    <property type="match status" value="3"/>
</dbReference>
<dbReference type="OrthoDB" id="4748970at2759"/>
<dbReference type="InterPro" id="IPR036236">
    <property type="entry name" value="Znf_C2H2_sf"/>
</dbReference>
<feature type="region of interest" description="Disordered" evidence="12">
    <location>
        <begin position="56"/>
        <end position="126"/>
    </location>
</feature>
<evidence type="ECO:0000256" key="6">
    <source>
        <dbReference type="ARBA" id="ARBA00022833"/>
    </source>
</evidence>
<evidence type="ECO:0000313" key="14">
    <source>
        <dbReference type="EMBL" id="TRY54356.1"/>
    </source>
</evidence>
<reference evidence="14 15" key="1">
    <citation type="journal article" date="2019" name="Sci. Data">
        <title>Hybrid genome assembly and annotation of Danionella translucida.</title>
        <authorList>
            <person name="Kadobianskyi M."/>
            <person name="Schulze L."/>
            <person name="Schuelke M."/>
            <person name="Judkewitz B."/>
        </authorList>
    </citation>
    <scope>NUCLEOTIDE SEQUENCE [LARGE SCALE GENOMIC DNA]</scope>
    <source>
        <strain evidence="14 15">Bolton</strain>
    </source>
</reference>
<evidence type="ECO:0000313" key="15">
    <source>
        <dbReference type="Proteomes" id="UP000316079"/>
    </source>
</evidence>
<dbReference type="InterPro" id="IPR013087">
    <property type="entry name" value="Znf_C2H2_type"/>
</dbReference>
<dbReference type="GO" id="GO:0005634">
    <property type="term" value="C:nucleus"/>
    <property type="evidence" value="ECO:0007669"/>
    <property type="project" value="UniProtKB-SubCell"/>
</dbReference>
<evidence type="ECO:0000256" key="2">
    <source>
        <dbReference type="ARBA" id="ARBA00022491"/>
    </source>
</evidence>
<feature type="compositionally biased region" description="Low complexity" evidence="12">
    <location>
        <begin position="80"/>
        <end position="99"/>
    </location>
</feature>
<feature type="domain" description="C2H2-type" evidence="13">
    <location>
        <begin position="314"/>
        <end position="343"/>
    </location>
</feature>
<keyword evidence="3" id="KW-0479">Metal-binding</keyword>
<keyword evidence="5 11" id="KW-0863">Zinc-finger</keyword>
<evidence type="ECO:0000256" key="4">
    <source>
        <dbReference type="ARBA" id="ARBA00022737"/>
    </source>
</evidence>
<dbReference type="PANTHER" id="PTHR23235">
    <property type="entry name" value="KRUEPPEL-LIKE TRANSCRIPTION FACTOR"/>
    <property type="match status" value="1"/>
</dbReference>
<protein>
    <recommendedName>
        <fullName evidence="13">C2H2-type domain-containing protein</fullName>
    </recommendedName>
</protein>
<dbReference type="FunFam" id="3.30.160.60:FF:000018">
    <property type="entry name" value="Krueppel-like factor 15"/>
    <property type="match status" value="1"/>
</dbReference>
<dbReference type="EMBL" id="SRMA01027350">
    <property type="protein sequence ID" value="TRY54356.1"/>
    <property type="molecule type" value="Genomic_DNA"/>
</dbReference>
<dbReference type="Proteomes" id="UP000316079">
    <property type="component" value="Unassembled WGS sequence"/>
</dbReference>
<keyword evidence="9" id="KW-0804">Transcription</keyword>
<keyword evidence="7" id="KW-0805">Transcription regulation</keyword>
<dbReference type="Gene3D" id="3.30.160.60">
    <property type="entry name" value="Classic Zinc Finger"/>
    <property type="match status" value="3"/>
</dbReference>
<dbReference type="SMART" id="SM00355">
    <property type="entry name" value="ZnF_C2H2"/>
    <property type="match status" value="3"/>
</dbReference>
<organism evidence="14 15">
    <name type="scientific">Danionella cerebrum</name>
    <dbReference type="NCBI Taxonomy" id="2873325"/>
    <lineage>
        <taxon>Eukaryota</taxon>
        <taxon>Metazoa</taxon>
        <taxon>Chordata</taxon>
        <taxon>Craniata</taxon>
        <taxon>Vertebrata</taxon>
        <taxon>Euteleostomi</taxon>
        <taxon>Actinopterygii</taxon>
        <taxon>Neopterygii</taxon>
        <taxon>Teleostei</taxon>
        <taxon>Ostariophysi</taxon>
        <taxon>Cypriniformes</taxon>
        <taxon>Danionidae</taxon>
        <taxon>Danioninae</taxon>
        <taxon>Danionella</taxon>
    </lineage>
</organism>
<feature type="domain" description="C2H2-type" evidence="13">
    <location>
        <begin position="344"/>
        <end position="371"/>
    </location>
</feature>
<dbReference type="GO" id="GO:0000978">
    <property type="term" value="F:RNA polymerase II cis-regulatory region sequence-specific DNA binding"/>
    <property type="evidence" value="ECO:0007669"/>
    <property type="project" value="TreeGrafter"/>
</dbReference>
<feature type="compositionally biased region" description="Low complexity" evidence="12">
    <location>
        <begin position="108"/>
        <end position="126"/>
    </location>
</feature>
<comment type="subcellular location">
    <subcellularLocation>
        <location evidence="1">Nucleus</location>
    </subcellularLocation>
</comment>
<proteinExistence type="predicted"/>